<evidence type="ECO:0000313" key="3">
    <source>
        <dbReference type="Proteomes" id="UP001529510"/>
    </source>
</evidence>
<accession>A0ABD0MB18</accession>
<reference evidence="2 3" key="1">
    <citation type="submission" date="2024-05" db="EMBL/GenBank/DDBJ databases">
        <title>Genome sequencing and assembly of Indian major carp, Cirrhinus mrigala (Hamilton, 1822).</title>
        <authorList>
            <person name="Mohindra V."/>
            <person name="Chowdhury L.M."/>
            <person name="Lal K."/>
            <person name="Jena J.K."/>
        </authorList>
    </citation>
    <scope>NUCLEOTIDE SEQUENCE [LARGE SCALE GENOMIC DNA]</scope>
    <source>
        <strain evidence="2">CM1030</strain>
        <tissue evidence="2">Blood</tissue>
    </source>
</reference>
<keyword evidence="3" id="KW-1185">Reference proteome</keyword>
<comment type="caution">
    <text evidence="2">The sequence shown here is derived from an EMBL/GenBank/DDBJ whole genome shotgun (WGS) entry which is preliminary data.</text>
</comment>
<dbReference type="Proteomes" id="UP001529510">
    <property type="component" value="Unassembled WGS sequence"/>
</dbReference>
<feature type="region of interest" description="Disordered" evidence="1">
    <location>
        <begin position="1"/>
        <end position="30"/>
    </location>
</feature>
<dbReference type="EMBL" id="JAMKFB020000831">
    <property type="protein sequence ID" value="KAL0147059.1"/>
    <property type="molecule type" value="Genomic_DNA"/>
</dbReference>
<protein>
    <submittedName>
        <fullName evidence="2">Uncharacterized protein</fullName>
    </submittedName>
</protein>
<sequence>MDDTQTYQEQRSTGKMKNNGAKQQHHCGTPNHINFTAHGILRMKQTISLLNEHPGAPTSTNASDHGL</sequence>
<feature type="non-terminal residue" evidence="2">
    <location>
        <position position="67"/>
    </location>
</feature>
<name>A0ABD0MB18_CIRMR</name>
<organism evidence="2 3">
    <name type="scientific">Cirrhinus mrigala</name>
    <name type="common">Mrigala</name>
    <dbReference type="NCBI Taxonomy" id="683832"/>
    <lineage>
        <taxon>Eukaryota</taxon>
        <taxon>Metazoa</taxon>
        <taxon>Chordata</taxon>
        <taxon>Craniata</taxon>
        <taxon>Vertebrata</taxon>
        <taxon>Euteleostomi</taxon>
        <taxon>Actinopterygii</taxon>
        <taxon>Neopterygii</taxon>
        <taxon>Teleostei</taxon>
        <taxon>Ostariophysi</taxon>
        <taxon>Cypriniformes</taxon>
        <taxon>Cyprinidae</taxon>
        <taxon>Labeoninae</taxon>
        <taxon>Labeonini</taxon>
        <taxon>Cirrhinus</taxon>
    </lineage>
</organism>
<feature type="compositionally biased region" description="Polar residues" evidence="1">
    <location>
        <begin position="1"/>
        <end position="22"/>
    </location>
</feature>
<gene>
    <name evidence="2" type="ORF">M9458_057583</name>
</gene>
<dbReference type="AlphaFoldDB" id="A0ABD0MB18"/>
<evidence type="ECO:0000256" key="1">
    <source>
        <dbReference type="SAM" id="MobiDB-lite"/>
    </source>
</evidence>
<proteinExistence type="predicted"/>
<evidence type="ECO:0000313" key="2">
    <source>
        <dbReference type="EMBL" id="KAL0147059.1"/>
    </source>
</evidence>